<dbReference type="OrthoDB" id="6237065at2759"/>
<evidence type="ECO:0000313" key="4">
    <source>
        <dbReference type="EMBL" id="CAH1111045.1"/>
    </source>
</evidence>
<dbReference type="GO" id="GO:0006281">
    <property type="term" value="P:DNA repair"/>
    <property type="evidence" value="ECO:0007669"/>
    <property type="project" value="InterPro"/>
</dbReference>
<proteinExistence type="predicted"/>
<evidence type="ECO:0000256" key="1">
    <source>
        <dbReference type="ARBA" id="ARBA00015260"/>
    </source>
</evidence>
<keyword evidence="5" id="KW-1185">Reference proteome</keyword>
<dbReference type="InterPro" id="IPR010994">
    <property type="entry name" value="RuvA_2-like"/>
</dbReference>
<evidence type="ECO:0000259" key="3">
    <source>
        <dbReference type="SMART" id="SM00278"/>
    </source>
</evidence>
<dbReference type="InterPro" id="IPR003583">
    <property type="entry name" value="Hlx-hairpin-Hlx_DNA-bd_motif"/>
</dbReference>
<name>A0A9P0D2N0_9CUCU</name>
<dbReference type="Gene3D" id="1.10.150.280">
    <property type="entry name" value="AF1531-like domain"/>
    <property type="match status" value="1"/>
</dbReference>
<protein>
    <recommendedName>
        <fullName evidence="1">Endonuclease/exonuclease/phosphatase family domain-containing protein 1</fullName>
    </recommendedName>
</protein>
<dbReference type="SUPFAM" id="SSF47781">
    <property type="entry name" value="RuvA domain 2-like"/>
    <property type="match status" value="2"/>
</dbReference>
<organism evidence="4 5">
    <name type="scientific">Psylliodes chrysocephalus</name>
    <dbReference type="NCBI Taxonomy" id="3402493"/>
    <lineage>
        <taxon>Eukaryota</taxon>
        <taxon>Metazoa</taxon>
        <taxon>Ecdysozoa</taxon>
        <taxon>Arthropoda</taxon>
        <taxon>Hexapoda</taxon>
        <taxon>Insecta</taxon>
        <taxon>Pterygota</taxon>
        <taxon>Neoptera</taxon>
        <taxon>Endopterygota</taxon>
        <taxon>Coleoptera</taxon>
        <taxon>Polyphaga</taxon>
        <taxon>Cucujiformia</taxon>
        <taxon>Chrysomeloidea</taxon>
        <taxon>Chrysomelidae</taxon>
        <taxon>Galerucinae</taxon>
        <taxon>Alticini</taxon>
        <taxon>Psylliodes</taxon>
    </lineage>
</organism>
<accession>A0A9P0D2N0</accession>
<dbReference type="Gene3D" id="3.60.10.10">
    <property type="entry name" value="Endonuclease/exonuclease/phosphatase"/>
    <property type="match status" value="1"/>
</dbReference>
<dbReference type="InterPro" id="IPR036691">
    <property type="entry name" value="Endo/exonu/phosph_ase_sf"/>
</dbReference>
<sequence length="545" mass="60952">MVQSMGQNSSLPKGRRKSLRSFTKRSSSKNRTLSHTFTINENDERIDRLNINIASEEELMTLDGVNREIAKSIVEHRKAIGRFRKVEDLAVVRGIGADKLQKLRPEICVSSRRSQSYTSSRAQSYDSLRSSESRLTLKSNKLVNINKASVFELQTVNGITQEIAAAILHHRMKKGKFRQVDDLIKVKCLDNFHLAMIGRYLTTEDEDDSSEIEETRPGILTNGYTMPNQSNAKPNGLPQRLSIRNGLTNSNAIDIFELLSAYSPRPVVREVFNFTRNEEPALRVASWNLQDFSYEKAGNLGVKEVVCRTILENGFSIIAIQDILNVTALRIICDELNNPKLQRVKEWGKTNHHHWNFCMLDLHNSKLGFVYDSDGGMPVDLLSLSEGPTDTKGECEALVASFKVGNSNLQLVNLMLNQSTNLDVLSQKFKELTSESDLLMVFVDYTDVGMLTDDHFNMGNLKPVFSQNSSTTFVHPPASGSSFHTANILYNPRVLKQLTGVSGVVKQGLVHLAIPNGWSWGGPASHYCPIYVELFANSSNDVVAL</sequence>
<dbReference type="GO" id="GO:0005886">
    <property type="term" value="C:plasma membrane"/>
    <property type="evidence" value="ECO:0007669"/>
    <property type="project" value="TreeGrafter"/>
</dbReference>
<dbReference type="AlphaFoldDB" id="A0A9P0D2N0"/>
<dbReference type="SMART" id="SM00278">
    <property type="entry name" value="HhH1"/>
    <property type="match status" value="3"/>
</dbReference>
<dbReference type="PANTHER" id="PTHR21180:SF32">
    <property type="entry name" value="ENDONUCLEASE_EXONUCLEASE_PHOSPHATASE FAMILY DOMAIN-CONTAINING PROTEIN 1"/>
    <property type="match status" value="1"/>
</dbReference>
<feature type="domain" description="Helix-hairpin-helix DNA-binding motif class 1" evidence="3">
    <location>
        <begin position="87"/>
        <end position="106"/>
    </location>
</feature>
<dbReference type="GO" id="GO:0003677">
    <property type="term" value="F:DNA binding"/>
    <property type="evidence" value="ECO:0007669"/>
    <property type="project" value="InterPro"/>
</dbReference>
<dbReference type="InterPro" id="IPR051675">
    <property type="entry name" value="Endo/Exo/Phosphatase_dom_1"/>
</dbReference>
<dbReference type="Pfam" id="PF12836">
    <property type="entry name" value="HHH_3"/>
    <property type="match status" value="2"/>
</dbReference>
<dbReference type="PANTHER" id="PTHR21180">
    <property type="entry name" value="ENDONUCLEASE/EXONUCLEASE/PHOSPHATASE FAMILY DOMAIN-CONTAINING PROTEIN 1"/>
    <property type="match status" value="1"/>
</dbReference>
<dbReference type="Gene3D" id="1.10.150.320">
    <property type="entry name" value="Photosystem II 12 kDa extrinsic protein"/>
    <property type="match status" value="1"/>
</dbReference>
<evidence type="ECO:0000313" key="5">
    <source>
        <dbReference type="Proteomes" id="UP001153636"/>
    </source>
</evidence>
<feature type="domain" description="Helix-hairpin-helix DNA-binding motif class 1" evidence="3">
    <location>
        <begin position="57"/>
        <end position="76"/>
    </location>
</feature>
<feature type="compositionally biased region" description="Basic residues" evidence="2">
    <location>
        <begin position="13"/>
        <end position="28"/>
    </location>
</feature>
<dbReference type="SUPFAM" id="SSF56219">
    <property type="entry name" value="DNase I-like"/>
    <property type="match status" value="1"/>
</dbReference>
<evidence type="ECO:0000256" key="2">
    <source>
        <dbReference type="SAM" id="MobiDB-lite"/>
    </source>
</evidence>
<reference evidence="4" key="1">
    <citation type="submission" date="2022-01" db="EMBL/GenBank/DDBJ databases">
        <authorList>
            <person name="King R."/>
        </authorList>
    </citation>
    <scope>NUCLEOTIDE SEQUENCE</scope>
</reference>
<dbReference type="EMBL" id="OV651817">
    <property type="protein sequence ID" value="CAH1111045.1"/>
    <property type="molecule type" value="Genomic_DNA"/>
</dbReference>
<gene>
    <name evidence="4" type="ORF">PSYICH_LOCUS11515</name>
</gene>
<dbReference type="Proteomes" id="UP001153636">
    <property type="component" value="Chromosome 5"/>
</dbReference>
<feature type="domain" description="Helix-hairpin-helix DNA-binding motif class 1" evidence="3">
    <location>
        <begin position="151"/>
        <end position="170"/>
    </location>
</feature>
<feature type="compositionally biased region" description="Polar residues" evidence="2">
    <location>
        <begin position="1"/>
        <end position="11"/>
    </location>
</feature>
<feature type="region of interest" description="Disordered" evidence="2">
    <location>
        <begin position="1"/>
        <end position="35"/>
    </location>
</feature>